<reference evidence="2" key="1">
    <citation type="submission" date="2022-11" db="UniProtKB">
        <authorList>
            <consortium name="WormBaseParasite"/>
        </authorList>
    </citation>
    <scope>IDENTIFICATION</scope>
</reference>
<protein>
    <submittedName>
        <fullName evidence="2">Uncharacterized protein</fullName>
    </submittedName>
</protein>
<organism evidence="1 2">
    <name type="scientific">Romanomermis culicivorax</name>
    <name type="common">Nematode worm</name>
    <dbReference type="NCBI Taxonomy" id="13658"/>
    <lineage>
        <taxon>Eukaryota</taxon>
        <taxon>Metazoa</taxon>
        <taxon>Ecdysozoa</taxon>
        <taxon>Nematoda</taxon>
        <taxon>Enoplea</taxon>
        <taxon>Dorylaimia</taxon>
        <taxon>Mermithida</taxon>
        <taxon>Mermithoidea</taxon>
        <taxon>Mermithidae</taxon>
        <taxon>Romanomermis</taxon>
    </lineage>
</organism>
<dbReference type="Proteomes" id="UP000887565">
    <property type="component" value="Unplaced"/>
</dbReference>
<sequence length="84" mass="9408">MVVSTEHAEEGEFRSILEKTLNTILRKKADSSSVSLCNEALSAMPSTLVMAPPSIVTVLVLRFFSREYCTLTTVSLDEEDEPRW</sequence>
<accession>A0A915J2J6</accession>
<dbReference type="WBParaSite" id="nRc.2.0.1.t20098-RA">
    <property type="protein sequence ID" value="nRc.2.0.1.t20098-RA"/>
    <property type="gene ID" value="nRc.2.0.1.g20098"/>
</dbReference>
<dbReference type="AlphaFoldDB" id="A0A915J2J6"/>
<evidence type="ECO:0000313" key="1">
    <source>
        <dbReference type="Proteomes" id="UP000887565"/>
    </source>
</evidence>
<name>A0A915J2J6_ROMCU</name>
<evidence type="ECO:0000313" key="2">
    <source>
        <dbReference type="WBParaSite" id="nRc.2.0.1.t20098-RA"/>
    </source>
</evidence>
<keyword evidence="1" id="KW-1185">Reference proteome</keyword>
<proteinExistence type="predicted"/>